<protein>
    <submittedName>
        <fullName evidence="1">Uncharacterized protein</fullName>
    </submittedName>
</protein>
<dbReference type="RefSeq" id="WP_055284108.1">
    <property type="nucleotide sequence ID" value="NZ_CZAY01000019.1"/>
</dbReference>
<dbReference type="EMBL" id="CZAY01000019">
    <property type="protein sequence ID" value="CUP95593.1"/>
    <property type="molecule type" value="Genomic_DNA"/>
</dbReference>
<dbReference type="GeneID" id="96229691"/>
<gene>
    <name evidence="1" type="ORF">ERS852526_02411</name>
</gene>
<organism evidence="1 2">
    <name type="scientific">Dorea longicatena</name>
    <dbReference type="NCBI Taxonomy" id="88431"/>
    <lineage>
        <taxon>Bacteria</taxon>
        <taxon>Bacillati</taxon>
        <taxon>Bacillota</taxon>
        <taxon>Clostridia</taxon>
        <taxon>Lachnospirales</taxon>
        <taxon>Lachnospiraceae</taxon>
        <taxon>Dorea</taxon>
    </lineage>
</organism>
<sequence>MRRRKKYKLEFLTGIFEEWRFYTISEKMLIRSKEYEKAMKATYELVNKVKSKVSEDAFKDIEEIVNSVCAENNICSRLAYGVGIHDGMELYKELQIIDEVGGKIK</sequence>
<evidence type="ECO:0000313" key="2">
    <source>
        <dbReference type="Proteomes" id="UP000095485"/>
    </source>
</evidence>
<dbReference type="Proteomes" id="UP000095485">
    <property type="component" value="Unassembled WGS sequence"/>
</dbReference>
<proteinExistence type="predicted"/>
<dbReference type="AlphaFoldDB" id="A0A174SD15"/>
<accession>A0A174SD15</accession>
<evidence type="ECO:0000313" key="1">
    <source>
        <dbReference type="EMBL" id="CUP95593.1"/>
    </source>
</evidence>
<reference evidence="1 2" key="1">
    <citation type="submission" date="2015-09" db="EMBL/GenBank/DDBJ databases">
        <authorList>
            <consortium name="Pathogen Informatics"/>
        </authorList>
    </citation>
    <scope>NUCLEOTIDE SEQUENCE [LARGE SCALE GENOMIC DNA]</scope>
    <source>
        <strain evidence="1 2">2789STDY5834914</strain>
    </source>
</reference>
<name>A0A174SD15_9FIRM</name>